<dbReference type="InterPro" id="IPR037523">
    <property type="entry name" value="VOC_core"/>
</dbReference>
<dbReference type="RefSeq" id="WP_160885725.1">
    <property type="nucleotide sequence ID" value="NZ_WURB01000012.1"/>
</dbReference>
<dbReference type="InterPro" id="IPR004360">
    <property type="entry name" value="Glyas_Fos-R_dOase_dom"/>
</dbReference>
<sequence length="149" mass="16420">MPKLNSVLETALHVEDLERSRAFYEGGLGLSLLLENRRMCAFDVGGRSVLLLFLRGGSAQDVTTPGGTIPGHDGHGPFHMAFAISAEELPAWEGRLRERQIPIVSRVTWSRGGTSVYFHDPDGHVLELATPGLWAINRSPKARDWESVM</sequence>
<reference evidence="2 3" key="2">
    <citation type="submission" date="2020-01" db="EMBL/GenBank/DDBJ databases">
        <title>Microvirga sp. nov., an arsenate reduction bacterium isolated from Tibet hotspring sediments.</title>
        <authorList>
            <person name="Xian W.-D."/>
            <person name="Li W.-J."/>
        </authorList>
    </citation>
    <scope>NUCLEOTIDE SEQUENCE [LARGE SCALE GENOMIC DNA]</scope>
    <source>
        <strain evidence="2 3">KCTC 23863</strain>
    </source>
</reference>
<dbReference type="PROSITE" id="PS51819">
    <property type="entry name" value="VOC"/>
    <property type="match status" value="1"/>
</dbReference>
<dbReference type="AlphaFoldDB" id="A0A7X3MTQ0"/>
<protein>
    <submittedName>
        <fullName evidence="2">Glyoxalase</fullName>
    </submittedName>
</protein>
<reference evidence="2 3" key="1">
    <citation type="submission" date="2019-12" db="EMBL/GenBank/DDBJ databases">
        <authorList>
            <person name="Yuan C.-G."/>
        </authorList>
    </citation>
    <scope>NUCLEOTIDE SEQUENCE [LARGE SCALE GENOMIC DNA]</scope>
    <source>
        <strain evidence="2 3">KCTC 23863</strain>
    </source>
</reference>
<keyword evidence="3" id="KW-1185">Reference proteome</keyword>
<organism evidence="2 3">
    <name type="scientific">Microvirga makkahensis</name>
    <dbReference type="NCBI Taxonomy" id="1128670"/>
    <lineage>
        <taxon>Bacteria</taxon>
        <taxon>Pseudomonadati</taxon>
        <taxon>Pseudomonadota</taxon>
        <taxon>Alphaproteobacteria</taxon>
        <taxon>Hyphomicrobiales</taxon>
        <taxon>Methylobacteriaceae</taxon>
        <taxon>Microvirga</taxon>
    </lineage>
</organism>
<gene>
    <name evidence="2" type="ORF">GR328_16715</name>
</gene>
<evidence type="ECO:0000313" key="3">
    <source>
        <dbReference type="Proteomes" id="UP000436483"/>
    </source>
</evidence>
<comment type="caution">
    <text evidence="2">The sequence shown here is derived from an EMBL/GenBank/DDBJ whole genome shotgun (WGS) entry which is preliminary data.</text>
</comment>
<dbReference type="InterPro" id="IPR029068">
    <property type="entry name" value="Glyas_Bleomycin-R_OHBP_Dase"/>
</dbReference>
<dbReference type="Pfam" id="PF00903">
    <property type="entry name" value="Glyoxalase"/>
    <property type="match status" value="1"/>
</dbReference>
<dbReference type="OrthoDB" id="9812656at2"/>
<evidence type="ECO:0000313" key="2">
    <source>
        <dbReference type="EMBL" id="MXQ13073.1"/>
    </source>
</evidence>
<dbReference type="InterPro" id="IPR050383">
    <property type="entry name" value="GlyoxalaseI/FosfomycinResist"/>
</dbReference>
<evidence type="ECO:0000259" key="1">
    <source>
        <dbReference type="PROSITE" id="PS51819"/>
    </source>
</evidence>
<dbReference type="PANTHER" id="PTHR21366:SF22">
    <property type="entry name" value="VOC DOMAIN-CONTAINING PROTEIN"/>
    <property type="match status" value="1"/>
</dbReference>
<dbReference type="EMBL" id="WURB01000012">
    <property type="protein sequence ID" value="MXQ13073.1"/>
    <property type="molecule type" value="Genomic_DNA"/>
</dbReference>
<feature type="domain" description="VOC" evidence="1">
    <location>
        <begin position="6"/>
        <end position="131"/>
    </location>
</feature>
<dbReference type="Gene3D" id="3.10.180.10">
    <property type="entry name" value="2,3-Dihydroxybiphenyl 1,2-Dioxygenase, domain 1"/>
    <property type="match status" value="1"/>
</dbReference>
<dbReference type="Proteomes" id="UP000436483">
    <property type="component" value="Unassembled WGS sequence"/>
</dbReference>
<name>A0A7X3MTQ0_9HYPH</name>
<dbReference type="SUPFAM" id="SSF54593">
    <property type="entry name" value="Glyoxalase/Bleomycin resistance protein/Dihydroxybiphenyl dioxygenase"/>
    <property type="match status" value="1"/>
</dbReference>
<dbReference type="PANTHER" id="PTHR21366">
    <property type="entry name" value="GLYOXALASE FAMILY PROTEIN"/>
    <property type="match status" value="1"/>
</dbReference>
<accession>A0A7X3MTQ0</accession>
<proteinExistence type="predicted"/>